<reference evidence="1 2" key="1">
    <citation type="journal article" date="2012" name="J. Bacteriol.">
        <title>Genome sequence of the pathogenic Herbaspirillum seropedicae strain Os34, isolated from rice roots.</title>
        <authorList>
            <person name="Ye W."/>
            <person name="Ye S."/>
            <person name="Liu J."/>
            <person name="Chang S."/>
            <person name="Chen M."/>
            <person name="Zhu B."/>
            <person name="Guo L."/>
            <person name="An Q."/>
        </authorList>
    </citation>
    <scope>NUCLEOTIDE SEQUENCE [LARGE SCALE GENOMIC DNA]</scope>
    <source>
        <strain evidence="1 2">Os34</strain>
    </source>
</reference>
<evidence type="ECO:0000313" key="2">
    <source>
        <dbReference type="Proteomes" id="UP000501648"/>
    </source>
</evidence>
<dbReference type="Proteomes" id="UP000501648">
    <property type="component" value="Chromosome"/>
</dbReference>
<evidence type="ECO:0000313" key="1">
    <source>
        <dbReference type="EMBL" id="QJQ01317.1"/>
    </source>
</evidence>
<dbReference type="InterPro" id="IPR014547">
    <property type="entry name" value="UCP028477"/>
</dbReference>
<dbReference type="EMBL" id="CP008956">
    <property type="protein sequence ID" value="QJQ01317.1"/>
    <property type="molecule type" value="Genomic_DNA"/>
</dbReference>
<dbReference type="PIRSF" id="PIRSF028477">
    <property type="entry name" value="UCP028477"/>
    <property type="match status" value="1"/>
</dbReference>
<protein>
    <submittedName>
        <fullName evidence="1">DUF2145 domain-containing protein</fullName>
    </submittedName>
</protein>
<accession>A0A6M3ZRX2</accession>
<gene>
    <name evidence="1" type="ORF">C798_14045</name>
</gene>
<organism evidence="1 2">
    <name type="scientific">Herbaspirillum rubrisubalbicans Os34</name>
    <dbReference type="NCBI Taxonomy" id="1235827"/>
    <lineage>
        <taxon>Bacteria</taxon>
        <taxon>Pseudomonadati</taxon>
        <taxon>Pseudomonadota</taxon>
        <taxon>Betaproteobacteria</taxon>
        <taxon>Burkholderiales</taxon>
        <taxon>Oxalobacteraceae</taxon>
        <taxon>Herbaspirillum</taxon>
    </lineage>
</organism>
<sequence length="291" mass="32954">MGGMAVAHGANLFVYCDQTLELSAAQKNRLLLLAATVRDELQRSGEGSAIISRSAINLDRFQIRYSHAGLAVRNDSRPHSSTWRVRQLFYRCEKDKPDIFDQGIAGFLLDNDSASMAYVSLVFVPGTLGLEMRRAALDDTLSSHLLGQHYSANAYPFSTQFQNCNQWLMEMLAFAWGQLSLKDDVRAAAQQWLRQSDYRPTDIEVQHDYLMWASHFIPLLHDEDHPAVNLEKNLYQVTMPASIESFIHRRDPESYRVELCMNEEHIVIHPGWSRIADGCVAASGDRVLPVN</sequence>
<dbReference type="AlphaFoldDB" id="A0A6M3ZRX2"/>
<dbReference type="Pfam" id="PF09916">
    <property type="entry name" value="DUF2145"/>
    <property type="match status" value="1"/>
</dbReference>
<name>A0A6M3ZRX2_9BURK</name>
<proteinExistence type="predicted"/>